<name>A0ABR0QI23_GOSAR</name>
<sequence>MCMIFSIRYELIQHRLHEMLDNLRAVNNYGVAYLMNIPFKQWMQLYDGGLRYMHMTTNLAECINYVLKGTHYLSITSVVKETYFLLATLFPKRTIMYLGQIANDHVWCKDVMKEIR</sequence>
<accession>A0ABR0QI23</accession>
<dbReference type="Proteomes" id="UP001358586">
    <property type="component" value="Chromosome 3"/>
</dbReference>
<comment type="caution">
    <text evidence="1">The sequence shown here is derived from an EMBL/GenBank/DDBJ whole genome shotgun (WGS) entry which is preliminary data.</text>
</comment>
<gene>
    <name evidence="1" type="ORF">PVK06_007699</name>
</gene>
<reference evidence="1 2" key="1">
    <citation type="submission" date="2023-03" db="EMBL/GenBank/DDBJ databases">
        <title>WGS of Gossypium arboreum.</title>
        <authorList>
            <person name="Yu D."/>
        </authorList>
    </citation>
    <scope>NUCLEOTIDE SEQUENCE [LARGE SCALE GENOMIC DNA]</scope>
    <source>
        <tissue evidence="1">Leaf</tissue>
    </source>
</reference>
<evidence type="ECO:0000313" key="2">
    <source>
        <dbReference type="Proteomes" id="UP001358586"/>
    </source>
</evidence>
<organism evidence="1 2">
    <name type="scientific">Gossypium arboreum</name>
    <name type="common">Tree cotton</name>
    <name type="synonym">Gossypium nanking</name>
    <dbReference type="NCBI Taxonomy" id="29729"/>
    <lineage>
        <taxon>Eukaryota</taxon>
        <taxon>Viridiplantae</taxon>
        <taxon>Streptophyta</taxon>
        <taxon>Embryophyta</taxon>
        <taxon>Tracheophyta</taxon>
        <taxon>Spermatophyta</taxon>
        <taxon>Magnoliopsida</taxon>
        <taxon>eudicotyledons</taxon>
        <taxon>Gunneridae</taxon>
        <taxon>Pentapetalae</taxon>
        <taxon>rosids</taxon>
        <taxon>malvids</taxon>
        <taxon>Malvales</taxon>
        <taxon>Malvaceae</taxon>
        <taxon>Malvoideae</taxon>
        <taxon>Gossypium</taxon>
    </lineage>
</organism>
<keyword evidence="2" id="KW-1185">Reference proteome</keyword>
<protein>
    <submittedName>
        <fullName evidence="1">Uncharacterized protein</fullName>
    </submittedName>
</protein>
<proteinExistence type="predicted"/>
<dbReference type="EMBL" id="JARKNE010000003">
    <property type="protein sequence ID" value="KAK5838951.1"/>
    <property type="molecule type" value="Genomic_DNA"/>
</dbReference>
<evidence type="ECO:0000313" key="1">
    <source>
        <dbReference type="EMBL" id="KAK5838951.1"/>
    </source>
</evidence>